<keyword evidence="8 11" id="KW-0720">Serine protease</keyword>
<dbReference type="PROSITE" id="PS00136">
    <property type="entry name" value="SUBTILASE_ASP"/>
    <property type="match status" value="1"/>
</dbReference>
<keyword evidence="6" id="KW-0677">Repeat</keyword>
<sequence>MQLKQRFSIRKYKVGAMSILLGTVFFVSGAGTVAADSYTKSPSEAVTTIEEVAKLEETASSNDSGLETLPSSDLTETVASGESQPETTETSTEIVSETKPASTSETVEDIPSAQLEVNPIATDQNSNESTPLAANKTEAIPQNIDSNTIISVPKVWKNGYKGEGTVVSIIDSGLDIEHDVLQLTDLTTAKYKSEAEIEAAKTKAGINYGKWYNNKVIFGHNYVDNNDQLKESEKDSHGTHVTGIAAGNPKKENIGELITGVAPEAQVMFMRVFSDERRGTGPALYVQAIEDAVRLGADTINLSLGGANGSLINSDDRLIRAIDEARKAGVTVVMAAGNDGTFGNGYSQPSALYPDYGLVGSPSTAKESISVASYNNSTIISPVFKIKELENDSNFNHGLVTYEDPKVSKKTFELGKEYDYEFVNLGREEHYAGKDLKGKIALIERGEFTFTEKIATAAQHGAIGAIVFNNRPGEANQVMSLEAPAHVIPSLFIQKEFGDELAKHHYKLIFNNLKTKEANPEAEKLSSFSSWGLTADGELKPDLAAPGGAIYSSINDNEYAMMSGTSMASPHVAGAAALVKQYLLKTYPNMSKEEMAKSIKLLLMSTAKPHLNKDTNAYTSPRQQGAGLIDVAAATQTNLYLTGNGDSDGSIALGNVKDRIRFDVTLHNIGDTAKELNYITHLNTDLVNQGVFTLLPLNIENTPGGKVRVEAHQTKTITIDIDASKYDEPLRSLMPNGYFLEGYVRFTDIADGGDVVSIPYVGFKGEFQNLEVIEKSIYDLVADEEAGFYFTPQESLEIPSQENYTGLVTTATDTLVSTGETTPVELKVLGTYQSDDGAYILELDEDGKPHLAISPNDDQNQDSFAFKGVFLRNFNNLRAKVYRFDDKERTTPLWVSSAQNGYKNYFGGNPNNSLSNLLFETEWDGTTTDGLPVADGKYQYVLTYYSDVPGGAMQEMAFDIILDRQAPTLTTATYDKASRVFKARSAVEHGESGIFRERLFYLVADQDGHYNESYRKQGEDGFVILDNKVFVDQQEDGSFVLPQELTDFSHAYYVVEDYAGNRAMSTLANLISIGNQNGLVAIKVFSEELNSEVSVDVTYSIRDANGQQMRKQFHGGDLNLVKLPFGTYTVDLFVYDEERAQLVSDRSVTVTISEEDSVKDAIFKVKVLSKASLLIDFDKELPKGSEVRLTSGETTSIVLPNSTYSRSDYGKYVPTGDYRLALTLPTGYDVLEDLATLTVSVIEDEVNTIKLTLINKNALMEVINSQTDVPLEATFYNAAEELRRAYLISLEKAQNLLKNKAPQSEIDKAVLELQTAHQSLNGQETVVTLLSEELAKETDVKESVRFINASTSEKENYANQLASAKQVLQKTRVTQVEIDAALESLANAREQLTGQETNKSNLSDLVSKAPDFKQTSVKYQNASDDKKEAYDQLLQEAQTLLANDKASQEQVDTLFNRLQEAINSLDGKEIRETKVPDKAPSYELPVSNFVPETKVPEEAPSYELPASDFVPETKVPEEAPSYELPVSDFVPETKVPEEAPSYELPASDFIPETKVPEEAPTADDKPTFEGEMIDKGSTTVPTPDQSGEKSEDKATPTPEDSKDTSTDKEVLTSSKTLIDSTNGVRVILEKGERSSIVGLKITHKETADAQTPSVLASQDYDLYDIILLDKDGNSVQPTKDTLVILPVDDGKEVERVVYLPNTSTEESLDFTSTSFRDEDGQLHQAVVFVAKHFSDYGLVYKKTTVSTTETQVTPLAVNTKKDVSSSTQVSASTISNDGKTLPKTGDADTTSALLGLSLVVGGMGMATTYRRRKNQ</sequence>
<dbReference type="Gene3D" id="2.60.40.1710">
    <property type="entry name" value="Subtilisin-like superfamily"/>
    <property type="match status" value="1"/>
</dbReference>
<feature type="region of interest" description="Disordered" evidence="14">
    <location>
        <begin position="57"/>
        <end position="129"/>
    </location>
</feature>
<evidence type="ECO:0000313" key="18">
    <source>
        <dbReference type="Proteomes" id="UP000644875"/>
    </source>
</evidence>
<evidence type="ECO:0000256" key="7">
    <source>
        <dbReference type="ARBA" id="ARBA00022801"/>
    </source>
</evidence>
<dbReference type="Gene3D" id="1.20.120.1850">
    <property type="entry name" value="Ebh helix bundles repeating unit (S and A modules)"/>
    <property type="match status" value="2"/>
</dbReference>
<evidence type="ECO:0000256" key="2">
    <source>
        <dbReference type="ARBA" id="ARBA00022512"/>
    </source>
</evidence>
<dbReference type="SUPFAM" id="SSF52743">
    <property type="entry name" value="Subtilisin-like"/>
    <property type="match status" value="1"/>
</dbReference>
<comment type="similarity">
    <text evidence="1 11 12">Belongs to the peptidase S8 family.</text>
</comment>
<dbReference type="InterPro" id="IPR023827">
    <property type="entry name" value="Peptidase_S8_Asp-AS"/>
</dbReference>
<dbReference type="NCBIfam" id="TIGR01168">
    <property type="entry name" value="YSIRK_signal"/>
    <property type="match status" value="1"/>
</dbReference>
<dbReference type="GO" id="GO:0004252">
    <property type="term" value="F:serine-type endopeptidase activity"/>
    <property type="evidence" value="ECO:0007669"/>
    <property type="project" value="UniProtKB-UniRule"/>
</dbReference>
<dbReference type="EMBL" id="JAENBP010000004">
    <property type="protein sequence ID" value="MBJ8349779.1"/>
    <property type="molecule type" value="Genomic_DNA"/>
</dbReference>
<feature type="signal peptide" evidence="15">
    <location>
        <begin position="1"/>
        <end position="30"/>
    </location>
</feature>
<keyword evidence="4 11" id="KW-0645">Protease</keyword>
<dbReference type="InterPro" id="IPR003137">
    <property type="entry name" value="PA_domain"/>
</dbReference>
<organism evidence="17 18">
    <name type="scientific">Streptococcus zalophi</name>
    <dbReference type="NCBI Taxonomy" id="640031"/>
    <lineage>
        <taxon>Bacteria</taxon>
        <taxon>Bacillati</taxon>
        <taxon>Bacillota</taxon>
        <taxon>Bacilli</taxon>
        <taxon>Lactobacillales</taxon>
        <taxon>Streptococcaceae</taxon>
        <taxon>Streptococcus</taxon>
    </lineage>
</organism>
<dbReference type="RefSeq" id="WP_199567704.1">
    <property type="nucleotide sequence ID" value="NZ_JAENBP010000004.1"/>
</dbReference>
<evidence type="ECO:0000259" key="16">
    <source>
        <dbReference type="PROSITE" id="PS50847"/>
    </source>
</evidence>
<feature type="compositionally biased region" description="Low complexity" evidence="14">
    <location>
        <begin position="80"/>
        <end position="98"/>
    </location>
</feature>
<keyword evidence="2" id="KW-0134">Cell wall</keyword>
<keyword evidence="3" id="KW-0964">Secreted</keyword>
<dbReference type="InterPro" id="IPR034216">
    <property type="entry name" value="C5a_Peptidase"/>
</dbReference>
<dbReference type="InterPro" id="IPR009063">
    <property type="entry name" value="Ig/albumin-bd_sf"/>
</dbReference>
<dbReference type="PROSITE" id="PS50847">
    <property type="entry name" value="GRAM_POS_ANCHORING"/>
    <property type="match status" value="1"/>
</dbReference>
<accession>A0A934P9Z0</accession>
<dbReference type="PANTHER" id="PTHR43399">
    <property type="entry name" value="SUBTILISIN-RELATED"/>
    <property type="match status" value="1"/>
</dbReference>
<keyword evidence="7 11" id="KW-0378">Hydrolase</keyword>
<keyword evidence="18" id="KW-1185">Reference proteome</keyword>
<evidence type="ECO:0000256" key="6">
    <source>
        <dbReference type="ARBA" id="ARBA00022737"/>
    </source>
</evidence>
<evidence type="ECO:0000313" key="17">
    <source>
        <dbReference type="EMBL" id="MBJ8349779.1"/>
    </source>
</evidence>
<dbReference type="PROSITE" id="PS00138">
    <property type="entry name" value="SUBTILASE_SER"/>
    <property type="match status" value="1"/>
</dbReference>
<dbReference type="Gene3D" id="1.20.5.420">
    <property type="entry name" value="Immunoglobulin FC, subunit C"/>
    <property type="match status" value="1"/>
</dbReference>
<dbReference type="Pfam" id="PF07554">
    <property type="entry name" value="FIVAR"/>
    <property type="match status" value="3"/>
</dbReference>
<feature type="compositionally biased region" description="Polar residues" evidence="14">
    <location>
        <begin position="1576"/>
        <end position="1585"/>
    </location>
</feature>
<evidence type="ECO:0000256" key="5">
    <source>
        <dbReference type="ARBA" id="ARBA00022729"/>
    </source>
</evidence>
<evidence type="ECO:0000256" key="1">
    <source>
        <dbReference type="ARBA" id="ARBA00011073"/>
    </source>
</evidence>
<keyword evidence="5 15" id="KW-0732">Signal</keyword>
<feature type="compositionally biased region" description="Polar residues" evidence="14">
    <location>
        <begin position="58"/>
        <end position="78"/>
    </location>
</feature>
<evidence type="ECO:0000256" key="13">
    <source>
        <dbReference type="SAM" id="Coils"/>
    </source>
</evidence>
<dbReference type="Gene3D" id="3.40.50.200">
    <property type="entry name" value="Peptidase S8/S53 domain"/>
    <property type="match status" value="1"/>
</dbReference>
<feature type="region of interest" description="Disordered" evidence="14">
    <location>
        <begin position="1540"/>
        <end position="1611"/>
    </location>
</feature>
<dbReference type="GO" id="GO:0016020">
    <property type="term" value="C:membrane"/>
    <property type="evidence" value="ECO:0007669"/>
    <property type="project" value="InterPro"/>
</dbReference>
<evidence type="ECO:0000256" key="10">
    <source>
        <dbReference type="PIRSR" id="PIRSR615500-1"/>
    </source>
</evidence>
<feature type="active site" description="Charge relay system" evidence="10 11">
    <location>
        <position position="171"/>
    </location>
</feature>
<proteinExistence type="inferred from homology"/>
<dbReference type="InterPro" id="IPR022398">
    <property type="entry name" value="Peptidase_S8_His-AS"/>
</dbReference>
<gene>
    <name evidence="17" type="ORF">JHK64_03915</name>
</gene>
<dbReference type="Proteomes" id="UP000644875">
    <property type="component" value="Unassembled WGS sequence"/>
</dbReference>
<dbReference type="InterPro" id="IPR019931">
    <property type="entry name" value="LPXTG_anchor"/>
</dbReference>
<dbReference type="InterPro" id="IPR023828">
    <property type="entry name" value="Peptidase_S8_Ser-AS"/>
</dbReference>
<dbReference type="InterPro" id="IPR046450">
    <property type="entry name" value="PA_dom_sf"/>
</dbReference>
<dbReference type="SUPFAM" id="SSF46997">
    <property type="entry name" value="Bacterial immunoglobulin/albumin-binding domains"/>
    <property type="match status" value="2"/>
</dbReference>
<comment type="caution">
    <text evidence="17">The sequence shown here is derived from an EMBL/GenBank/DDBJ whole genome shotgun (WGS) entry which is preliminary data.</text>
</comment>
<dbReference type="Pfam" id="PF04650">
    <property type="entry name" value="YSIRK_signal"/>
    <property type="match status" value="1"/>
</dbReference>
<dbReference type="PANTHER" id="PTHR43399:SF4">
    <property type="entry name" value="CELL WALL-ASSOCIATED PROTEASE"/>
    <property type="match status" value="1"/>
</dbReference>
<dbReference type="InterPro" id="IPR010435">
    <property type="entry name" value="C5a/SBT2-like_Fn3"/>
</dbReference>
<feature type="active site" description="Charge relay system" evidence="10 11">
    <location>
        <position position="237"/>
    </location>
</feature>
<dbReference type="InterPro" id="IPR015500">
    <property type="entry name" value="Peptidase_S8_subtilisin-rel"/>
</dbReference>
<keyword evidence="13" id="KW-0175">Coiled coil</keyword>
<dbReference type="CDD" id="cd02133">
    <property type="entry name" value="PA_C5a_like"/>
    <property type="match status" value="1"/>
</dbReference>
<dbReference type="InterPro" id="IPR005877">
    <property type="entry name" value="YSIRK_signal_dom"/>
</dbReference>
<reference evidence="17 18" key="1">
    <citation type="journal article" date="2021" name="Int. J. Syst. Evol. Microbiol.">
        <title>Streptococcus vicugnae sp. nov., isolated from faeces of alpacas (Vicugna pacos) and cattle (Bos taurus), Streptococcus zalophi sp. nov., and Streptococcus pacificus sp. nov., isolated from respiratory tract of California sea lions (Zalophus californianus).</title>
        <authorList>
            <person name="Volokhov D.V."/>
            <person name="Zagorodnyaya T.A."/>
            <person name="Shen Z."/>
            <person name="Blom J."/>
            <person name="Furtak V.A."/>
            <person name="Eisenberg T."/>
            <person name="Fan P."/>
            <person name="Jeong K.C."/>
            <person name="Gao Y."/>
            <person name="Zhang S."/>
            <person name="Amselle M."/>
        </authorList>
    </citation>
    <scope>NUCLEOTIDE SEQUENCE [LARGE SCALE GENOMIC DNA]</scope>
    <source>
        <strain evidence="18">CSL7508-lung</strain>
    </source>
</reference>
<dbReference type="Gene3D" id="3.50.30.30">
    <property type="match status" value="1"/>
</dbReference>
<dbReference type="Pfam" id="PF00082">
    <property type="entry name" value="Peptidase_S8"/>
    <property type="match status" value="1"/>
</dbReference>
<dbReference type="PRINTS" id="PR00723">
    <property type="entry name" value="SUBTILISIN"/>
</dbReference>
<name>A0A934P9Z0_9STRE</name>
<dbReference type="PROSITE" id="PS00137">
    <property type="entry name" value="SUBTILASE_HIS"/>
    <property type="match status" value="1"/>
</dbReference>
<dbReference type="GO" id="GO:0006508">
    <property type="term" value="P:proteolysis"/>
    <property type="evidence" value="ECO:0007669"/>
    <property type="project" value="UniProtKB-KW"/>
</dbReference>
<dbReference type="Pfam" id="PF00746">
    <property type="entry name" value="Gram_pos_anchor"/>
    <property type="match status" value="1"/>
</dbReference>
<feature type="coiled-coil region" evidence="13">
    <location>
        <begin position="1347"/>
        <end position="1443"/>
    </location>
</feature>
<keyword evidence="9" id="KW-0572">Peptidoglycan-anchor</keyword>
<dbReference type="InterPro" id="IPR036852">
    <property type="entry name" value="Peptidase_S8/S53_dom_sf"/>
</dbReference>
<evidence type="ECO:0000256" key="12">
    <source>
        <dbReference type="RuleBase" id="RU003355"/>
    </source>
</evidence>
<feature type="chain" id="PRO_5038338746" evidence="15">
    <location>
        <begin position="31"/>
        <end position="1815"/>
    </location>
</feature>
<feature type="active site" description="Charge relay system" evidence="10 11">
    <location>
        <position position="566"/>
    </location>
</feature>
<feature type="compositionally biased region" description="Basic and acidic residues" evidence="14">
    <location>
        <begin position="1586"/>
        <end position="1610"/>
    </location>
</feature>
<evidence type="ECO:0000256" key="14">
    <source>
        <dbReference type="SAM" id="MobiDB-lite"/>
    </source>
</evidence>
<evidence type="ECO:0000256" key="9">
    <source>
        <dbReference type="ARBA" id="ARBA00023088"/>
    </source>
</evidence>
<dbReference type="CDD" id="cd07475">
    <property type="entry name" value="Peptidases_S8_C5a_Peptidase"/>
    <property type="match status" value="1"/>
</dbReference>
<dbReference type="PROSITE" id="PS51892">
    <property type="entry name" value="SUBTILASE"/>
    <property type="match status" value="1"/>
</dbReference>
<evidence type="ECO:0000256" key="4">
    <source>
        <dbReference type="ARBA" id="ARBA00022670"/>
    </source>
</evidence>
<dbReference type="InterPro" id="IPR000209">
    <property type="entry name" value="Peptidase_S8/S53_dom"/>
</dbReference>
<dbReference type="Pfam" id="PF06280">
    <property type="entry name" value="fn3_5"/>
    <property type="match status" value="1"/>
</dbReference>
<feature type="compositionally biased region" description="Basic and acidic residues" evidence="14">
    <location>
        <begin position="1554"/>
        <end position="1574"/>
    </location>
</feature>
<dbReference type="NCBIfam" id="TIGR01167">
    <property type="entry name" value="LPXTG_anchor"/>
    <property type="match status" value="1"/>
</dbReference>
<dbReference type="SUPFAM" id="SSF52025">
    <property type="entry name" value="PA domain"/>
    <property type="match status" value="1"/>
</dbReference>
<evidence type="ECO:0000256" key="8">
    <source>
        <dbReference type="ARBA" id="ARBA00022825"/>
    </source>
</evidence>
<dbReference type="InterPro" id="IPR051048">
    <property type="entry name" value="Peptidase_S8/S53_subtilisin"/>
</dbReference>
<evidence type="ECO:0000256" key="3">
    <source>
        <dbReference type="ARBA" id="ARBA00022525"/>
    </source>
</evidence>
<dbReference type="InterPro" id="IPR013783">
    <property type="entry name" value="Ig-like_fold"/>
</dbReference>
<feature type="domain" description="Gram-positive cocci surface proteins LPxTG" evidence="16">
    <location>
        <begin position="1781"/>
        <end position="1815"/>
    </location>
</feature>
<protein>
    <submittedName>
        <fullName evidence="17">S8 family serine peptidase</fullName>
    </submittedName>
</protein>
<dbReference type="Pfam" id="PF02225">
    <property type="entry name" value="PA"/>
    <property type="match status" value="1"/>
</dbReference>
<evidence type="ECO:0000256" key="15">
    <source>
        <dbReference type="SAM" id="SignalP"/>
    </source>
</evidence>
<evidence type="ECO:0000256" key="11">
    <source>
        <dbReference type="PROSITE-ProRule" id="PRU01240"/>
    </source>
</evidence>
<dbReference type="Gene3D" id="2.60.40.10">
    <property type="entry name" value="Immunoglobulins"/>
    <property type="match status" value="1"/>
</dbReference>